<dbReference type="GO" id="GO:0007156">
    <property type="term" value="P:homophilic cell adhesion via plasma membrane adhesion molecules"/>
    <property type="evidence" value="ECO:0007669"/>
    <property type="project" value="InterPro"/>
</dbReference>
<feature type="non-terminal residue" evidence="8">
    <location>
        <position position="66"/>
    </location>
</feature>
<dbReference type="GO" id="GO:0005509">
    <property type="term" value="F:calcium ion binding"/>
    <property type="evidence" value="ECO:0007669"/>
    <property type="project" value="UniProtKB-UniRule"/>
</dbReference>
<protein>
    <submittedName>
        <fullName evidence="8">PCDG4 protein</fullName>
    </submittedName>
</protein>
<evidence type="ECO:0000313" key="8">
    <source>
        <dbReference type="EMBL" id="NWW83554.1"/>
    </source>
</evidence>
<comment type="subcellular location">
    <subcellularLocation>
        <location evidence="1">Membrane</location>
        <topology evidence="1">Single-pass membrane protein</topology>
    </subcellularLocation>
</comment>
<evidence type="ECO:0000259" key="7">
    <source>
        <dbReference type="PROSITE" id="PS50268"/>
    </source>
</evidence>
<feature type="domain" description="Cadherin" evidence="7">
    <location>
        <begin position="1"/>
        <end position="57"/>
    </location>
</feature>
<dbReference type="OrthoDB" id="9990384at2759"/>
<reference evidence="8 9" key="1">
    <citation type="submission" date="2019-09" db="EMBL/GenBank/DDBJ databases">
        <title>Bird 10,000 Genomes (B10K) Project - Family phase.</title>
        <authorList>
            <person name="Zhang G."/>
        </authorList>
    </citation>
    <scope>NUCLEOTIDE SEQUENCE [LARGE SCALE GENOMIC DNA]</scope>
    <source>
        <strain evidence="8">B10K-DU-029-53</strain>
    </source>
</reference>
<gene>
    <name evidence="8" type="primary">Pcdhga4_0</name>
    <name evidence="8" type="ORF">CLIRUF_R15273</name>
</gene>
<keyword evidence="9" id="KW-1185">Reference proteome</keyword>
<dbReference type="Proteomes" id="UP000580879">
    <property type="component" value="Unassembled WGS sequence"/>
</dbReference>
<dbReference type="GO" id="GO:0005886">
    <property type="term" value="C:plasma membrane"/>
    <property type="evidence" value="ECO:0007669"/>
    <property type="project" value="TreeGrafter"/>
</dbReference>
<proteinExistence type="predicted"/>
<dbReference type="SUPFAM" id="SSF49313">
    <property type="entry name" value="Cadherin-like"/>
    <property type="match status" value="1"/>
</dbReference>
<evidence type="ECO:0000256" key="2">
    <source>
        <dbReference type="ARBA" id="ARBA00022692"/>
    </source>
</evidence>
<dbReference type="PANTHER" id="PTHR24028">
    <property type="entry name" value="CADHERIN-87A"/>
    <property type="match status" value="1"/>
</dbReference>
<accession>A0A7K6RD29</accession>
<dbReference type="CDD" id="cd11304">
    <property type="entry name" value="Cadherin_repeat"/>
    <property type="match status" value="1"/>
</dbReference>
<evidence type="ECO:0000313" key="9">
    <source>
        <dbReference type="Proteomes" id="UP000580879"/>
    </source>
</evidence>
<dbReference type="Pfam" id="PF00028">
    <property type="entry name" value="Cadherin"/>
    <property type="match status" value="1"/>
</dbReference>
<dbReference type="Gene3D" id="2.60.40.60">
    <property type="entry name" value="Cadherins"/>
    <property type="match status" value="1"/>
</dbReference>
<dbReference type="InterPro" id="IPR050174">
    <property type="entry name" value="Protocadherin/Cadherin-CA"/>
</dbReference>
<keyword evidence="2" id="KW-0812">Transmembrane</keyword>
<evidence type="ECO:0000256" key="6">
    <source>
        <dbReference type="PROSITE-ProRule" id="PRU00043"/>
    </source>
</evidence>
<keyword evidence="5" id="KW-0325">Glycoprotein</keyword>
<dbReference type="PANTHER" id="PTHR24028:SF234">
    <property type="entry name" value="PROTOCADHERIN GAMMA-A3"/>
    <property type="match status" value="1"/>
</dbReference>
<keyword evidence="4" id="KW-0472">Membrane</keyword>
<feature type="non-terminal residue" evidence="8">
    <location>
        <position position="1"/>
    </location>
</feature>
<dbReference type="AlphaFoldDB" id="A0A7K6RD29"/>
<comment type="caution">
    <text evidence="8">The sequence shown here is derived from an EMBL/GenBank/DDBJ whole genome shotgun (WGS) entry which is preliminary data.</text>
</comment>
<dbReference type="PROSITE" id="PS50268">
    <property type="entry name" value="CADHERIN_2"/>
    <property type="match status" value="1"/>
</dbReference>
<keyword evidence="3" id="KW-1133">Transmembrane helix</keyword>
<evidence type="ECO:0000256" key="1">
    <source>
        <dbReference type="ARBA" id="ARBA00004167"/>
    </source>
</evidence>
<dbReference type="InterPro" id="IPR015919">
    <property type="entry name" value="Cadherin-like_sf"/>
</dbReference>
<name>A0A7K6RD29_9PASS</name>
<organism evidence="8 9">
    <name type="scientific">Climacteris rufus</name>
    <name type="common">rufous treecreeper</name>
    <dbReference type="NCBI Taxonomy" id="47695"/>
    <lineage>
        <taxon>Eukaryota</taxon>
        <taxon>Metazoa</taxon>
        <taxon>Chordata</taxon>
        <taxon>Craniata</taxon>
        <taxon>Vertebrata</taxon>
        <taxon>Euteleostomi</taxon>
        <taxon>Archelosauria</taxon>
        <taxon>Archosauria</taxon>
        <taxon>Dinosauria</taxon>
        <taxon>Saurischia</taxon>
        <taxon>Theropoda</taxon>
        <taxon>Coelurosauria</taxon>
        <taxon>Aves</taxon>
        <taxon>Neognathae</taxon>
        <taxon>Neoaves</taxon>
        <taxon>Telluraves</taxon>
        <taxon>Australaves</taxon>
        <taxon>Passeriformes</taxon>
        <taxon>Climacteridae</taxon>
        <taxon>Climacteris</taxon>
    </lineage>
</organism>
<dbReference type="InterPro" id="IPR002126">
    <property type="entry name" value="Cadherin-like_dom"/>
</dbReference>
<dbReference type="EMBL" id="VZRZ01012292">
    <property type="protein sequence ID" value="NWW83554.1"/>
    <property type="molecule type" value="Genomic_DNA"/>
</dbReference>
<evidence type="ECO:0000256" key="3">
    <source>
        <dbReference type="ARBA" id="ARBA00022989"/>
    </source>
</evidence>
<evidence type="ECO:0000256" key="5">
    <source>
        <dbReference type="ARBA" id="ARBA00023180"/>
    </source>
</evidence>
<keyword evidence="6" id="KW-0106">Calcium</keyword>
<evidence type="ECO:0000256" key="4">
    <source>
        <dbReference type="ARBA" id="ARBA00023136"/>
    </source>
</evidence>
<sequence>ADEGLNGNVKYSFKKITDKAAQIFQLDAETGEMTLMRDLDFEEGDFYELDVQVRDGGDLSDIAKVV</sequence>